<sequence>MIRFEGISHRYGSVQALREVSFGVPQGSLCVLLGESGSGKSTLLRTVNRLVEPSAGRVLLGGRDVAGTDPQALRRGIGYVIQSVGLFPHRSVGENIATVPRLLGWDARRIALRVEELLEMVGLDPGTYRDRLPGTLSGGQAQRVGLARALAANPPVLLMDEPFSALDPGTRRGLQAALRRIHAGSGKTILMVTHDVEEALALADRIAVMDDGRLAVEGPPLEVLGRHAPATVRRMVRAEVLAFHRLAALRAADSALPGPAPGAPVLPEGATLRDALLLMLGHGADRVALMGEAPRHVTLAALLAASGSGG</sequence>
<evidence type="ECO:0000256" key="3">
    <source>
        <dbReference type="ARBA" id="ARBA00022741"/>
    </source>
</evidence>
<dbReference type="SMART" id="SM00382">
    <property type="entry name" value="AAA"/>
    <property type="match status" value="1"/>
</dbReference>
<gene>
    <name evidence="6" type="ORF">J8J14_08785</name>
</gene>
<evidence type="ECO:0000256" key="4">
    <source>
        <dbReference type="ARBA" id="ARBA00022840"/>
    </source>
</evidence>
<dbReference type="SUPFAM" id="SSF52540">
    <property type="entry name" value="P-loop containing nucleoside triphosphate hydrolases"/>
    <property type="match status" value="1"/>
</dbReference>
<dbReference type="PANTHER" id="PTHR43117:SF4">
    <property type="entry name" value="OSMOPROTECTANT IMPORT ATP-BINDING PROTEIN OSMV"/>
    <property type="match status" value="1"/>
</dbReference>
<keyword evidence="4 6" id="KW-0067">ATP-binding</keyword>
<dbReference type="GO" id="GO:0005524">
    <property type="term" value="F:ATP binding"/>
    <property type="evidence" value="ECO:0007669"/>
    <property type="project" value="UniProtKB-KW"/>
</dbReference>
<keyword evidence="7" id="KW-1185">Reference proteome</keyword>
<dbReference type="Gene3D" id="3.40.50.300">
    <property type="entry name" value="P-loop containing nucleotide triphosphate hydrolases"/>
    <property type="match status" value="1"/>
</dbReference>
<organism evidence="6 7">
    <name type="scientific">Pararoseomonas baculiformis</name>
    <dbReference type="NCBI Taxonomy" id="2820812"/>
    <lineage>
        <taxon>Bacteria</taxon>
        <taxon>Pseudomonadati</taxon>
        <taxon>Pseudomonadota</taxon>
        <taxon>Alphaproteobacteria</taxon>
        <taxon>Acetobacterales</taxon>
        <taxon>Acetobacteraceae</taxon>
        <taxon>Pararoseomonas</taxon>
    </lineage>
</organism>
<evidence type="ECO:0000259" key="5">
    <source>
        <dbReference type="PROSITE" id="PS50893"/>
    </source>
</evidence>
<dbReference type="InterPro" id="IPR003593">
    <property type="entry name" value="AAA+_ATPase"/>
</dbReference>
<dbReference type="EMBL" id="JAGIZB010000007">
    <property type="protein sequence ID" value="MBP0444878.1"/>
    <property type="molecule type" value="Genomic_DNA"/>
</dbReference>
<protein>
    <submittedName>
        <fullName evidence="6">ABC transporter ATP-binding protein</fullName>
    </submittedName>
</protein>
<dbReference type="InterPro" id="IPR017871">
    <property type="entry name" value="ABC_transporter-like_CS"/>
</dbReference>
<dbReference type="Pfam" id="PF00005">
    <property type="entry name" value="ABC_tran"/>
    <property type="match status" value="1"/>
</dbReference>
<keyword evidence="2" id="KW-0813">Transport</keyword>
<dbReference type="PROSITE" id="PS00211">
    <property type="entry name" value="ABC_TRANSPORTER_1"/>
    <property type="match status" value="1"/>
</dbReference>
<name>A0ABS4AED5_9PROT</name>
<dbReference type="Proteomes" id="UP000681594">
    <property type="component" value="Unassembled WGS sequence"/>
</dbReference>
<dbReference type="PANTHER" id="PTHR43117">
    <property type="entry name" value="OSMOPROTECTANT IMPORT ATP-BINDING PROTEIN OSMV"/>
    <property type="match status" value="1"/>
</dbReference>
<dbReference type="InterPro" id="IPR027417">
    <property type="entry name" value="P-loop_NTPase"/>
</dbReference>
<feature type="domain" description="ABC transporter" evidence="5">
    <location>
        <begin position="2"/>
        <end position="236"/>
    </location>
</feature>
<keyword evidence="3" id="KW-0547">Nucleotide-binding</keyword>
<evidence type="ECO:0000256" key="1">
    <source>
        <dbReference type="ARBA" id="ARBA00005417"/>
    </source>
</evidence>
<dbReference type="InterPro" id="IPR003439">
    <property type="entry name" value="ABC_transporter-like_ATP-bd"/>
</dbReference>
<dbReference type="RefSeq" id="WP_209379135.1">
    <property type="nucleotide sequence ID" value="NZ_JAGIZB010000007.1"/>
</dbReference>
<accession>A0ABS4AED5</accession>
<dbReference type="PROSITE" id="PS50893">
    <property type="entry name" value="ABC_TRANSPORTER_2"/>
    <property type="match status" value="1"/>
</dbReference>
<reference evidence="6 7" key="1">
    <citation type="submission" date="2021-03" db="EMBL/GenBank/DDBJ databases">
        <authorList>
            <person name="So Y."/>
        </authorList>
    </citation>
    <scope>NUCLEOTIDE SEQUENCE [LARGE SCALE GENOMIC DNA]</scope>
    <source>
        <strain evidence="6 7">SSH11</strain>
    </source>
</reference>
<proteinExistence type="inferred from homology"/>
<evidence type="ECO:0000256" key="2">
    <source>
        <dbReference type="ARBA" id="ARBA00022448"/>
    </source>
</evidence>
<comment type="caution">
    <text evidence="6">The sequence shown here is derived from an EMBL/GenBank/DDBJ whole genome shotgun (WGS) entry which is preliminary data.</text>
</comment>
<evidence type="ECO:0000313" key="6">
    <source>
        <dbReference type="EMBL" id="MBP0444878.1"/>
    </source>
</evidence>
<comment type="similarity">
    <text evidence="1">Belongs to the ABC transporter superfamily.</text>
</comment>
<evidence type="ECO:0000313" key="7">
    <source>
        <dbReference type="Proteomes" id="UP000681594"/>
    </source>
</evidence>